<dbReference type="Pfam" id="PF06480">
    <property type="entry name" value="FtsH_ext"/>
    <property type="match status" value="1"/>
</dbReference>
<reference evidence="18" key="1">
    <citation type="submission" date="2020-10" db="EMBL/GenBank/DDBJ databases">
        <authorList>
            <person name="Gilroy R."/>
        </authorList>
    </citation>
    <scope>NUCLEOTIDE SEQUENCE</scope>
    <source>
        <strain evidence="18">CHK197-8231</strain>
    </source>
</reference>
<dbReference type="GO" id="GO:0004222">
    <property type="term" value="F:metalloendopeptidase activity"/>
    <property type="evidence" value="ECO:0007669"/>
    <property type="project" value="InterPro"/>
</dbReference>
<keyword evidence="4 15" id="KW-0645">Protease</keyword>
<keyword evidence="10 15" id="KW-0067">ATP-binding</keyword>
<dbReference type="PROSITE" id="PS00674">
    <property type="entry name" value="AAA"/>
    <property type="match status" value="1"/>
</dbReference>
<comment type="similarity">
    <text evidence="16">Belongs to the AAA ATPase family.</text>
</comment>
<accession>A0A9D1HVM6</accession>
<dbReference type="InterPro" id="IPR011112">
    <property type="entry name" value="Rho-like_N"/>
</dbReference>
<evidence type="ECO:0000256" key="5">
    <source>
        <dbReference type="ARBA" id="ARBA00022692"/>
    </source>
</evidence>
<evidence type="ECO:0000256" key="14">
    <source>
        <dbReference type="ARBA" id="ARBA00061570"/>
    </source>
</evidence>
<dbReference type="InterPro" id="IPR027417">
    <property type="entry name" value="P-loop_NTPase"/>
</dbReference>
<keyword evidence="11 15" id="KW-1133">Transmembrane helix</keyword>
<evidence type="ECO:0000256" key="15">
    <source>
        <dbReference type="HAMAP-Rule" id="MF_01458"/>
    </source>
</evidence>
<dbReference type="EMBL" id="DVML01000034">
    <property type="protein sequence ID" value="HIU23132.1"/>
    <property type="molecule type" value="Genomic_DNA"/>
</dbReference>
<dbReference type="PANTHER" id="PTHR23076">
    <property type="entry name" value="METALLOPROTEASE M41 FTSH"/>
    <property type="match status" value="1"/>
</dbReference>
<evidence type="ECO:0000256" key="1">
    <source>
        <dbReference type="ARBA" id="ARBA00004370"/>
    </source>
</evidence>
<dbReference type="FunFam" id="1.20.58.760:FF:000001">
    <property type="entry name" value="ATP-dependent zinc metalloprotease FtsH"/>
    <property type="match status" value="1"/>
</dbReference>
<comment type="caution">
    <text evidence="18">The sequence shown here is derived from an EMBL/GenBank/DDBJ whole genome shotgun (WGS) entry which is preliminary data.</text>
</comment>
<keyword evidence="3 15" id="KW-1003">Cell membrane</keyword>
<dbReference type="InterPro" id="IPR003593">
    <property type="entry name" value="AAA+_ATPase"/>
</dbReference>
<organism evidence="18 19">
    <name type="scientific">Candidatus Fimihabitans intestinipullorum</name>
    <dbReference type="NCBI Taxonomy" id="2840820"/>
    <lineage>
        <taxon>Bacteria</taxon>
        <taxon>Bacillati</taxon>
        <taxon>Mycoplasmatota</taxon>
        <taxon>Mycoplasmatota incertae sedis</taxon>
        <taxon>Candidatus Fimihabitans</taxon>
    </lineage>
</organism>
<dbReference type="InterPro" id="IPR041569">
    <property type="entry name" value="AAA_lid_3"/>
</dbReference>
<feature type="binding site" evidence="15">
    <location>
        <position position="429"/>
    </location>
    <ligand>
        <name>Zn(2+)</name>
        <dbReference type="ChEBI" id="CHEBI:29105"/>
        <note>catalytic</note>
    </ligand>
</feature>
<dbReference type="SMART" id="SM00382">
    <property type="entry name" value="AAA"/>
    <property type="match status" value="1"/>
</dbReference>
<dbReference type="GO" id="GO:0004176">
    <property type="term" value="F:ATP-dependent peptidase activity"/>
    <property type="evidence" value="ECO:0007669"/>
    <property type="project" value="InterPro"/>
</dbReference>
<dbReference type="GO" id="GO:0005524">
    <property type="term" value="F:ATP binding"/>
    <property type="evidence" value="ECO:0007669"/>
    <property type="project" value="UniProtKB-UniRule"/>
</dbReference>
<protein>
    <recommendedName>
        <fullName evidence="15">ATP-dependent zinc metalloprotease FtsH</fullName>
        <ecNumber evidence="15">3.4.24.-</ecNumber>
    </recommendedName>
</protein>
<evidence type="ECO:0000256" key="6">
    <source>
        <dbReference type="ARBA" id="ARBA00022723"/>
    </source>
</evidence>
<feature type="active site" evidence="15">
    <location>
        <position position="430"/>
    </location>
</feature>
<evidence type="ECO:0000256" key="3">
    <source>
        <dbReference type="ARBA" id="ARBA00022475"/>
    </source>
</evidence>
<dbReference type="AlphaFoldDB" id="A0A9D1HVM6"/>
<evidence type="ECO:0000256" key="12">
    <source>
        <dbReference type="ARBA" id="ARBA00023049"/>
    </source>
</evidence>
<evidence type="ECO:0000313" key="18">
    <source>
        <dbReference type="EMBL" id="HIU23132.1"/>
    </source>
</evidence>
<dbReference type="Gene3D" id="1.10.8.60">
    <property type="match status" value="1"/>
</dbReference>
<dbReference type="Pfam" id="PF07498">
    <property type="entry name" value="Rho_N"/>
    <property type="match status" value="1"/>
</dbReference>
<gene>
    <name evidence="15 18" type="primary">ftsH</name>
    <name evidence="18" type="ORF">IAD49_06065</name>
</gene>
<keyword evidence="8 15" id="KW-0378">Hydrolase</keyword>
<dbReference type="InterPro" id="IPR003960">
    <property type="entry name" value="ATPase_AAA_CS"/>
</dbReference>
<dbReference type="GO" id="GO:0006353">
    <property type="term" value="P:DNA-templated transcription termination"/>
    <property type="evidence" value="ECO:0007669"/>
    <property type="project" value="InterPro"/>
</dbReference>
<name>A0A9D1HVM6_9BACT</name>
<sequence>MNKKVVKRGLVPYVFLFLFIMGVAYFFNIMNHKVNVITYDEFMKQAQKGQVEEVVITPRSRASVYEITGIMKNYEENESFFVRTPLAGEVMDKILTTGEKAGFKISTATDPESSTLLLFIMNVLPMLILLGAAFYFITRQMGSANKSMDFGKSRARLNEDTRKVTFNEVAGLDEEKEEVAELIDFLKNPKRFQRLGARIPKGVLLVGPPGTGKTLLARAVAGEANVPFYYISGSDFVELFVGVGASRVRDMFKQAKHNAPCLIFIDEIDAVGRQRGAGLGGGHDEREQTLNQLLTEMDGFGANEGIIVIAATNRPDVLDPALLRPGRFDRQVQVNLPDMKGREEILKVHAKGKIFAKSVELHNIAERTVGFSGAELENLLNEAALLAVRREKPAITMSEIDEAHDRVLMGPAKKSKKYTDHDKKLVAYHEAGHAVLGIKLDGANDVHKITMIPRGYAGGYTMMQPKEERFTATKTELLERITGLLGGRVAEELVLDDITTGAQNDFQQATKIARAMVTEYGMSSLGPVQFESQDSGSVFLGRDYNKSRNFSGQVAFEIDQEMRKIIDECYKKATKIIKENRKLLDLIAESLLKYETLTKEQIDYLVENGCMPEDDGEIDPDDIEPASYHDLSLVDLIELAHEKKIKGYTKMNKEELIKALEEADQSTEDK</sequence>
<dbReference type="GO" id="GO:0005886">
    <property type="term" value="C:plasma membrane"/>
    <property type="evidence" value="ECO:0007669"/>
    <property type="project" value="UniProtKB-SubCell"/>
</dbReference>
<dbReference type="Pfam" id="PF17862">
    <property type="entry name" value="AAA_lid_3"/>
    <property type="match status" value="1"/>
</dbReference>
<comment type="cofactor">
    <cofactor evidence="15">
        <name>Zn(2+)</name>
        <dbReference type="ChEBI" id="CHEBI:29105"/>
    </cofactor>
    <text evidence="15">Binds 1 zinc ion per subunit.</text>
</comment>
<keyword evidence="12 15" id="KW-0482">Metalloprotease</keyword>
<dbReference type="PANTHER" id="PTHR23076:SF113">
    <property type="entry name" value="ATP-DEPENDENT ZINC METALLOPROTEASE FTSH 1, CHLOROPLASTIC-RELATED"/>
    <property type="match status" value="1"/>
</dbReference>
<dbReference type="InterPro" id="IPR037219">
    <property type="entry name" value="Peptidase_M41-like"/>
</dbReference>
<dbReference type="CDD" id="cd19501">
    <property type="entry name" value="RecA-like_FtsH"/>
    <property type="match status" value="1"/>
</dbReference>
<feature type="binding site" evidence="15">
    <location>
        <position position="433"/>
    </location>
    <ligand>
        <name>Zn(2+)</name>
        <dbReference type="ChEBI" id="CHEBI:29105"/>
        <note>catalytic</note>
    </ligand>
</feature>
<dbReference type="Pfam" id="PF01434">
    <property type="entry name" value="Peptidase_M41"/>
    <property type="match status" value="1"/>
</dbReference>
<dbReference type="SUPFAM" id="SSF140990">
    <property type="entry name" value="FtsH protease domain-like"/>
    <property type="match status" value="1"/>
</dbReference>
<keyword evidence="6 15" id="KW-0479">Metal-binding</keyword>
<evidence type="ECO:0000256" key="9">
    <source>
        <dbReference type="ARBA" id="ARBA00022833"/>
    </source>
</evidence>
<comment type="subunit">
    <text evidence="15">Homohexamer.</text>
</comment>
<dbReference type="InterPro" id="IPR003959">
    <property type="entry name" value="ATPase_AAA_core"/>
</dbReference>
<dbReference type="Pfam" id="PF00004">
    <property type="entry name" value="AAA"/>
    <property type="match status" value="1"/>
</dbReference>
<evidence type="ECO:0000256" key="13">
    <source>
        <dbReference type="ARBA" id="ARBA00023136"/>
    </source>
</evidence>
<evidence type="ECO:0000259" key="17">
    <source>
        <dbReference type="SMART" id="SM00382"/>
    </source>
</evidence>
<dbReference type="Gene3D" id="3.40.50.300">
    <property type="entry name" value="P-loop containing nucleotide triphosphate hydrolases"/>
    <property type="match status" value="1"/>
</dbReference>
<dbReference type="Proteomes" id="UP000824087">
    <property type="component" value="Unassembled WGS sequence"/>
</dbReference>
<dbReference type="FunFam" id="3.40.50.300:FF:000001">
    <property type="entry name" value="ATP-dependent zinc metalloprotease FtsH"/>
    <property type="match status" value="1"/>
</dbReference>
<dbReference type="NCBIfam" id="TIGR01241">
    <property type="entry name" value="FtsH_fam"/>
    <property type="match status" value="1"/>
</dbReference>
<comment type="subcellular location">
    <subcellularLocation>
        <location evidence="15">Cell membrane</location>
        <topology evidence="15">Multi-pass membrane protein</topology>
        <orientation evidence="15">Cytoplasmic side</orientation>
    </subcellularLocation>
    <subcellularLocation>
        <location evidence="1">Membrane</location>
    </subcellularLocation>
</comment>
<reference evidence="18" key="2">
    <citation type="journal article" date="2021" name="PeerJ">
        <title>Extensive microbial diversity within the chicken gut microbiome revealed by metagenomics and culture.</title>
        <authorList>
            <person name="Gilroy R."/>
            <person name="Ravi A."/>
            <person name="Getino M."/>
            <person name="Pursley I."/>
            <person name="Horton D.L."/>
            <person name="Alikhan N.F."/>
            <person name="Baker D."/>
            <person name="Gharbi K."/>
            <person name="Hall N."/>
            <person name="Watson M."/>
            <person name="Adriaenssens E.M."/>
            <person name="Foster-Nyarko E."/>
            <person name="Jarju S."/>
            <person name="Secka A."/>
            <person name="Antonio M."/>
            <person name="Oren A."/>
            <person name="Chaudhuri R.R."/>
            <person name="La Ragione R."/>
            <person name="Hildebrand F."/>
            <person name="Pallen M.J."/>
        </authorList>
    </citation>
    <scope>NUCLEOTIDE SEQUENCE</scope>
    <source>
        <strain evidence="18">CHK197-8231</strain>
    </source>
</reference>
<dbReference type="InterPro" id="IPR011546">
    <property type="entry name" value="Pept_M41_FtsH_extracell"/>
</dbReference>
<dbReference type="InterPro" id="IPR005936">
    <property type="entry name" value="FtsH"/>
</dbReference>
<dbReference type="GO" id="GO:0016887">
    <property type="term" value="F:ATP hydrolysis activity"/>
    <property type="evidence" value="ECO:0007669"/>
    <property type="project" value="UniProtKB-UniRule"/>
</dbReference>
<keyword evidence="9 15" id="KW-0862">Zinc</keyword>
<dbReference type="InterPro" id="IPR000642">
    <property type="entry name" value="Peptidase_M41"/>
</dbReference>
<comment type="similarity">
    <text evidence="14 15">In the central section; belongs to the AAA ATPase family.</text>
</comment>
<keyword evidence="5 15" id="KW-0812">Transmembrane</keyword>
<dbReference type="GO" id="GO:0030163">
    <property type="term" value="P:protein catabolic process"/>
    <property type="evidence" value="ECO:0007669"/>
    <property type="project" value="UniProtKB-UniRule"/>
</dbReference>
<evidence type="ECO:0000256" key="4">
    <source>
        <dbReference type="ARBA" id="ARBA00022670"/>
    </source>
</evidence>
<feature type="domain" description="AAA+ ATPase" evidence="17">
    <location>
        <begin position="199"/>
        <end position="338"/>
    </location>
</feature>
<dbReference type="EC" id="3.4.24.-" evidence="15"/>
<evidence type="ECO:0000256" key="7">
    <source>
        <dbReference type="ARBA" id="ARBA00022741"/>
    </source>
</evidence>
<feature type="binding site" evidence="15">
    <location>
        <position position="505"/>
    </location>
    <ligand>
        <name>Zn(2+)</name>
        <dbReference type="ChEBI" id="CHEBI:29105"/>
        <note>catalytic</note>
    </ligand>
</feature>
<dbReference type="SUPFAM" id="SSF52540">
    <property type="entry name" value="P-loop containing nucleoside triphosphate hydrolases"/>
    <property type="match status" value="1"/>
</dbReference>
<dbReference type="HAMAP" id="MF_01458">
    <property type="entry name" value="FtsH"/>
    <property type="match status" value="1"/>
</dbReference>
<feature type="transmembrane region" description="Helical" evidence="15">
    <location>
        <begin position="116"/>
        <end position="138"/>
    </location>
</feature>
<feature type="binding site" evidence="15">
    <location>
        <begin position="207"/>
        <end position="214"/>
    </location>
    <ligand>
        <name>ATP</name>
        <dbReference type="ChEBI" id="CHEBI:30616"/>
    </ligand>
</feature>
<keyword evidence="13 15" id="KW-0472">Membrane</keyword>
<evidence type="ECO:0000256" key="11">
    <source>
        <dbReference type="ARBA" id="ARBA00022989"/>
    </source>
</evidence>
<evidence type="ECO:0000256" key="2">
    <source>
        <dbReference type="ARBA" id="ARBA00010044"/>
    </source>
</evidence>
<dbReference type="GO" id="GO:0008270">
    <property type="term" value="F:zinc ion binding"/>
    <property type="evidence" value="ECO:0007669"/>
    <property type="project" value="UniProtKB-UniRule"/>
</dbReference>
<proteinExistence type="inferred from homology"/>
<keyword evidence="7 15" id="KW-0547">Nucleotide-binding</keyword>
<evidence type="ECO:0000256" key="16">
    <source>
        <dbReference type="RuleBase" id="RU003651"/>
    </source>
</evidence>
<dbReference type="Gene3D" id="1.20.58.760">
    <property type="entry name" value="Peptidase M41"/>
    <property type="match status" value="1"/>
</dbReference>
<dbReference type="GO" id="GO:0006508">
    <property type="term" value="P:proteolysis"/>
    <property type="evidence" value="ECO:0007669"/>
    <property type="project" value="UniProtKB-KW"/>
</dbReference>
<evidence type="ECO:0000256" key="10">
    <source>
        <dbReference type="ARBA" id="ARBA00022840"/>
    </source>
</evidence>
<comment type="function">
    <text evidence="15">Acts as a processive, ATP-dependent zinc metallopeptidase for both cytoplasmic and membrane proteins. Plays a role in the quality control of integral membrane proteins.</text>
</comment>
<evidence type="ECO:0000256" key="8">
    <source>
        <dbReference type="ARBA" id="ARBA00022801"/>
    </source>
</evidence>
<comment type="similarity">
    <text evidence="2 15">In the C-terminal section; belongs to the peptidase M41 family.</text>
</comment>
<dbReference type="FunFam" id="1.10.8.60:FF:000001">
    <property type="entry name" value="ATP-dependent zinc metalloprotease FtsH"/>
    <property type="match status" value="1"/>
</dbReference>
<feature type="transmembrane region" description="Helical" evidence="15">
    <location>
        <begin position="12"/>
        <end position="30"/>
    </location>
</feature>
<evidence type="ECO:0000313" key="19">
    <source>
        <dbReference type="Proteomes" id="UP000824087"/>
    </source>
</evidence>